<evidence type="ECO:0000313" key="1">
    <source>
        <dbReference type="EMBL" id="KAK6997017.1"/>
    </source>
</evidence>
<gene>
    <name evidence="1" type="ORF">R3P38DRAFT_1952012</name>
</gene>
<protein>
    <submittedName>
        <fullName evidence="1">Uncharacterized protein</fullName>
    </submittedName>
</protein>
<evidence type="ECO:0000313" key="2">
    <source>
        <dbReference type="Proteomes" id="UP001362999"/>
    </source>
</evidence>
<dbReference type="AlphaFoldDB" id="A0AAW0A1A7"/>
<reference evidence="1 2" key="1">
    <citation type="journal article" date="2024" name="J Genomics">
        <title>Draft genome sequencing and assembly of Favolaschia claudopus CIRM-BRFM 2984 isolated from oak limbs.</title>
        <authorList>
            <person name="Navarro D."/>
            <person name="Drula E."/>
            <person name="Chaduli D."/>
            <person name="Cazenave R."/>
            <person name="Ahrendt S."/>
            <person name="Wang J."/>
            <person name="Lipzen A."/>
            <person name="Daum C."/>
            <person name="Barry K."/>
            <person name="Grigoriev I.V."/>
            <person name="Favel A."/>
            <person name="Rosso M.N."/>
            <person name="Martin F."/>
        </authorList>
    </citation>
    <scope>NUCLEOTIDE SEQUENCE [LARGE SCALE GENOMIC DNA]</scope>
    <source>
        <strain evidence="1 2">CIRM-BRFM 2984</strain>
    </source>
</reference>
<dbReference type="EMBL" id="JAWWNJ010000095">
    <property type="protein sequence ID" value="KAK6997017.1"/>
    <property type="molecule type" value="Genomic_DNA"/>
</dbReference>
<accession>A0AAW0A1A7</accession>
<comment type="caution">
    <text evidence="1">The sequence shown here is derived from an EMBL/GenBank/DDBJ whole genome shotgun (WGS) entry which is preliminary data.</text>
</comment>
<organism evidence="1 2">
    <name type="scientific">Favolaschia claudopus</name>
    <dbReference type="NCBI Taxonomy" id="2862362"/>
    <lineage>
        <taxon>Eukaryota</taxon>
        <taxon>Fungi</taxon>
        <taxon>Dikarya</taxon>
        <taxon>Basidiomycota</taxon>
        <taxon>Agaricomycotina</taxon>
        <taxon>Agaricomycetes</taxon>
        <taxon>Agaricomycetidae</taxon>
        <taxon>Agaricales</taxon>
        <taxon>Marasmiineae</taxon>
        <taxon>Mycenaceae</taxon>
        <taxon>Favolaschia</taxon>
    </lineage>
</organism>
<name>A0AAW0A1A7_9AGAR</name>
<sequence length="220" mass="24478">MTSGGRLAVDADPGEAHERVYIRSRWWRSVGAWGGRGGCCRMGEPCAMSSSRPSSFVIRYLGLGRTGMSAAERITMDPINLLWSSIRVGGLRRGTGGVARHRILASSHPSSSSLKVLSSSSRGCVFAPSSRPSLSRPRHPFRRRASTSSTPLLEVAACTHDTLLDYAFAAIDRLYTPHERRHRPSSTFRLKPQPVGWECRATLPRCQRKRRRLEEDLMCQ</sequence>
<proteinExistence type="predicted"/>
<dbReference type="Proteomes" id="UP001362999">
    <property type="component" value="Unassembled WGS sequence"/>
</dbReference>
<keyword evidence="2" id="KW-1185">Reference proteome</keyword>